<dbReference type="HAMAP" id="MF_03053">
    <property type="entry name" value="CTU1"/>
    <property type="match status" value="1"/>
</dbReference>
<reference evidence="6" key="1">
    <citation type="submission" date="2011-05" db="EMBL/GenBank/DDBJ databases">
        <title>The genome sequence of Vittaforma corneae strain ATCC 50505.</title>
        <authorList>
            <consortium name="The Broad Institute Genome Sequencing Platform"/>
            <person name="Cuomo C."/>
            <person name="Didier E."/>
            <person name="Bowers L."/>
            <person name="Young S.K."/>
            <person name="Zeng Q."/>
            <person name="Gargeya S."/>
            <person name="Fitzgerald M."/>
            <person name="Haas B."/>
            <person name="Abouelleil A."/>
            <person name="Alvarado L."/>
            <person name="Arachchi H.M."/>
            <person name="Berlin A."/>
            <person name="Chapman S.B."/>
            <person name="Gearin G."/>
            <person name="Goldberg J."/>
            <person name="Griggs A."/>
            <person name="Gujja S."/>
            <person name="Hansen M."/>
            <person name="Heiman D."/>
            <person name="Howarth C."/>
            <person name="Larimer J."/>
            <person name="Lui A."/>
            <person name="MacDonald P.J.P."/>
            <person name="McCowen C."/>
            <person name="Montmayeur A."/>
            <person name="Murphy C."/>
            <person name="Neiman D."/>
            <person name="Pearson M."/>
            <person name="Priest M."/>
            <person name="Roberts A."/>
            <person name="Saif S."/>
            <person name="Shea T."/>
            <person name="Sisk P."/>
            <person name="Stolte C."/>
            <person name="Sykes S."/>
            <person name="Wortman J."/>
            <person name="Nusbaum C."/>
            <person name="Birren B."/>
        </authorList>
    </citation>
    <scope>NUCLEOTIDE SEQUENCE [LARGE SCALE GENOMIC DNA]</scope>
    <source>
        <strain evidence="6">ATCC 50505</strain>
    </source>
</reference>
<dbReference type="GO" id="GO:0103016">
    <property type="term" value="F:tRNA-uridine 2-sulfurtransferase activity"/>
    <property type="evidence" value="ECO:0007669"/>
    <property type="project" value="EnsemblFungi"/>
</dbReference>
<dbReference type="InterPro" id="IPR000541">
    <property type="entry name" value="Ncs6/Tuc1/Ctu1"/>
</dbReference>
<dbReference type="EMBL" id="JH370132">
    <property type="protein sequence ID" value="ELA42458.1"/>
    <property type="molecule type" value="Genomic_DNA"/>
</dbReference>
<dbReference type="InParanoid" id="L2GNI7"/>
<keyword evidence="2" id="KW-0819">tRNA processing</keyword>
<comment type="pathway">
    <text evidence="2">tRNA modification; 5-methoxycarbonylmethyl-2-thiouridine-tRNA biosynthesis.</text>
</comment>
<dbReference type="PROSITE" id="PS01263">
    <property type="entry name" value="UPF0021"/>
    <property type="match status" value="1"/>
</dbReference>
<comment type="similarity">
    <text evidence="2">Belongs to the TtcA family. CTU1/NCS6/ATPBD3 subfamily.</text>
</comment>
<dbReference type="PIRSF" id="PIRSF004976">
    <property type="entry name" value="ATPase_YdaO"/>
    <property type="match status" value="1"/>
</dbReference>
<dbReference type="OMA" id="KPVRGIC"/>
<dbReference type="RefSeq" id="XP_007604009.1">
    <property type="nucleotide sequence ID" value="XM_007603947.1"/>
</dbReference>
<evidence type="ECO:0000256" key="3">
    <source>
        <dbReference type="PIRSR" id="PIRSR004976-51"/>
    </source>
</evidence>
<dbReference type="AlphaFoldDB" id="L2GNI7"/>
<feature type="binding site" evidence="3">
    <location>
        <begin position="54"/>
        <end position="56"/>
    </location>
    <ligand>
        <name>ATP</name>
        <dbReference type="ChEBI" id="CHEBI:30616"/>
    </ligand>
</feature>
<feature type="binding site" evidence="3">
    <location>
        <position position="164"/>
    </location>
    <ligand>
        <name>ATP</name>
        <dbReference type="ChEBI" id="CHEBI:30616"/>
    </ligand>
</feature>
<dbReference type="Proteomes" id="UP000011082">
    <property type="component" value="Unassembled WGS sequence"/>
</dbReference>
<keyword evidence="1 2" id="KW-0808">Transferase</keyword>
<keyword evidence="3" id="KW-0067">ATP-binding</keyword>
<dbReference type="UniPathway" id="UPA00988"/>
<dbReference type="GO" id="GO:0000049">
    <property type="term" value="F:tRNA binding"/>
    <property type="evidence" value="ECO:0007669"/>
    <property type="project" value="UniProtKB-UniRule"/>
</dbReference>
<keyword evidence="2" id="KW-0820">tRNA-binding</keyword>
<keyword evidence="6" id="KW-1185">Reference proteome</keyword>
<dbReference type="FunCoup" id="L2GNI7">
    <property type="interactions" value="54"/>
</dbReference>
<keyword evidence="2" id="KW-0694">RNA-binding</keyword>
<dbReference type="InterPro" id="IPR014729">
    <property type="entry name" value="Rossmann-like_a/b/a_fold"/>
</dbReference>
<dbReference type="InterPro" id="IPR035107">
    <property type="entry name" value="tRNA_thiolation_TtcA_Ctu1"/>
</dbReference>
<dbReference type="PANTHER" id="PTHR11807:SF12">
    <property type="entry name" value="CYTOPLASMIC TRNA 2-THIOLATION PROTEIN 1"/>
    <property type="match status" value="1"/>
</dbReference>
<dbReference type="InterPro" id="IPR011063">
    <property type="entry name" value="TilS/TtcA_N"/>
</dbReference>
<dbReference type="GO" id="GO:0005777">
    <property type="term" value="C:peroxisome"/>
    <property type="evidence" value="ECO:0007669"/>
    <property type="project" value="EnsemblFungi"/>
</dbReference>
<dbReference type="STRING" id="993615.L2GNI7"/>
<dbReference type="GO" id="GO:0005524">
    <property type="term" value="F:ATP binding"/>
    <property type="evidence" value="ECO:0007669"/>
    <property type="project" value="UniProtKB-KW"/>
</dbReference>
<dbReference type="GO" id="GO:0016779">
    <property type="term" value="F:nucleotidyltransferase activity"/>
    <property type="evidence" value="ECO:0007669"/>
    <property type="project" value="UniProtKB-UniRule"/>
</dbReference>
<gene>
    <name evidence="2" type="primary">NCS6</name>
    <name evidence="2" type="synonym">CTU1</name>
    <name evidence="5" type="ORF">VICG_00557</name>
</gene>
<feature type="binding site" evidence="3">
    <location>
        <position position="169"/>
    </location>
    <ligand>
        <name>ATP</name>
        <dbReference type="ChEBI" id="CHEBI:30616"/>
    </ligand>
</feature>
<dbReference type="EC" id="2.7.7.-" evidence="2"/>
<dbReference type="GeneID" id="19881274"/>
<evidence type="ECO:0000313" key="5">
    <source>
        <dbReference type="EMBL" id="ELA42458.1"/>
    </source>
</evidence>
<dbReference type="PANTHER" id="PTHR11807">
    <property type="entry name" value="ATPASES OF THE PP SUPERFAMILY-RELATED"/>
    <property type="match status" value="1"/>
</dbReference>
<evidence type="ECO:0000256" key="2">
    <source>
        <dbReference type="HAMAP-Rule" id="MF_03053"/>
    </source>
</evidence>
<dbReference type="Pfam" id="PF01171">
    <property type="entry name" value="ATP_bind_3"/>
    <property type="match status" value="1"/>
</dbReference>
<dbReference type="InterPro" id="IPR020554">
    <property type="entry name" value="UPF0021_CS"/>
</dbReference>
<feature type="binding site" evidence="3">
    <location>
        <position position="86"/>
    </location>
    <ligand>
        <name>ATP</name>
        <dbReference type="ChEBI" id="CHEBI:30616"/>
    </ligand>
</feature>
<dbReference type="GO" id="GO:0002144">
    <property type="term" value="C:cytosolic tRNA wobble base thiouridylase complex"/>
    <property type="evidence" value="ECO:0007669"/>
    <property type="project" value="EnsemblFungi"/>
</dbReference>
<dbReference type="GO" id="GO:0002143">
    <property type="term" value="P:tRNA wobble position uridine thiolation"/>
    <property type="evidence" value="ECO:0007669"/>
    <property type="project" value="EnsemblFungi"/>
</dbReference>
<dbReference type="GO" id="GO:0032447">
    <property type="term" value="P:protein urmylation"/>
    <property type="evidence" value="ECO:0007669"/>
    <property type="project" value="UniProtKB-UniRule"/>
</dbReference>
<dbReference type="OrthoDB" id="198857at2759"/>
<protein>
    <recommendedName>
        <fullName evidence="2">Cytoplasmic tRNA 2-thiolation protein 1</fullName>
        <ecNumber evidence="2">2.7.7.-</ecNumber>
    </recommendedName>
    <alternativeName>
        <fullName evidence="2">Cytoplasmic tRNA adenylyltransferase 1</fullName>
    </alternativeName>
</protein>
<evidence type="ECO:0000259" key="4">
    <source>
        <dbReference type="Pfam" id="PF01171"/>
    </source>
</evidence>
<keyword evidence="2" id="KW-0963">Cytoplasm</keyword>
<comment type="function">
    <text evidence="2">Plays a central role in 2-thiolation of mcm(5)S(2)U at tRNA wobble positions of tRNA(Lys), tRNA(Glu) and tRNA(Gln). Directly binds tRNAs and probably acts by catalyzing adenylation of tRNAs, an intermediate required for 2-thiolation. It is unclear whether it acts as a sulfurtransferase that transfers sulfur from thiocarboxylated URM1 onto the uridine of tRNAs at wobble position. Prior mcm(5) tRNA modification by the elongator complex is required for 2-thiolation. May also be involved in protein urmylation.</text>
</comment>
<dbReference type="InterPro" id="IPR056369">
    <property type="entry name" value="CTU1-like_ATP-bd"/>
</dbReference>
<proteinExistence type="inferred from homology"/>
<sequence length="321" mass="36769">MVCEYCNVAKAVILRSKSRKKVCKECFYEQFENEIHQLVVESAMFEKNSRVGIGISGGKDSTVLAYVLNKLNIKYNYGLDLVLLCVDEGISGYRDKSIETVLENQKILNMKLETVSYKEMFGMTMDEVVQKTGRKGNCTYCGVFRRQALEEAARRLKVDCIVTGHNADDMAETVLLNFYRGDISRLKRCALSKTKEHISDENTKKHLSLARCKPFKYTYQREIVFYAYFKKLPYFTTECTYASGASRGDFRELVKDLERIDPTIIINIIKSGEMFLEDTPTNLIIKKCLRCKNPTSSADQICNACSMVEKLSRIVKECCKE</sequence>
<comment type="subcellular location">
    <subcellularLocation>
        <location evidence="2">Cytoplasm</location>
    </subcellularLocation>
</comment>
<dbReference type="GO" id="GO:0005739">
    <property type="term" value="C:mitochondrion"/>
    <property type="evidence" value="ECO:0007669"/>
    <property type="project" value="TreeGrafter"/>
</dbReference>
<dbReference type="SUPFAM" id="SSF52402">
    <property type="entry name" value="Adenine nucleotide alpha hydrolases-like"/>
    <property type="match status" value="1"/>
</dbReference>
<organism evidence="5 6">
    <name type="scientific">Vittaforma corneae (strain ATCC 50505)</name>
    <name type="common">Microsporidian parasite</name>
    <name type="synonym">Nosema corneum</name>
    <dbReference type="NCBI Taxonomy" id="993615"/>
    <lineage>
        <taxon>Eukaryota</taxon>
        <taxon>Fungi</taxon>
        <taxon>Fungi incertae sedis</taxon>
        <taxon>Microsporidia</taxon>
        <taxon>Nosematidae</taxon>
        <taxon>Vittaforma</taxon>
    </lineage>
</organism>
<evidence type="ECO:0000313" key="6">
    <source>
        <dbReference type="Proteomes" id="UP000011082"/>
    </source>
</evidence>
<keyword evidence="3" id="KW-0547">Nucleotide-binding</keyword>
<feature type="domain" description="tRNA(Ile)-lysidine/2-thiocytidine synthase N-terminal" evidence="4">
    <location>
        <begin position="51"/>
        <end position="251"/>
    </location>
</feature>
<evidence type="ECO:0000256" key="1">
    <source>
        <dbReference type="ARBA" id="ARBA00022679"/>
    </source>
</evidence>
<accession>L2GNI7</accession>
<name>L2GNI7_VITCO</name>
<dbReference type="Gene3D" id="3.40.50.620">
    <property type="entry name" value="HUPs"/>
    <property type="match status" value="1"/>
</dbReference>
<dbReference type="HOGENOM" id="CLU_026481_1_2_1"/>
<dbReference type="CDD" id="cd01713">
    <property type="entry name" value="CTU1-like"/>
    <property type="match status" value="1"/>
</dbReference>
<dbReference type="VEuPathDB" id="MicrosporidiaDB:VICG_00557"/>
<feature type="binding site" evidence="3">
    <location>
        <position position="60"/>
    </location>
    <ligand>
        <name>ATP</name>
        <dbReference type="ChEBI" id="CHEBI:30616"/>
    </ligand>
</feature>